<dbReference type="InterPro" id="IPR016518">
    <property type="entry name" value="Alpha-L-fucosidase"/>
</dbReference>
<dbReference type="Proteomes" id="UP000237749">
    <property type="component" value="Unassembled WGS sequence"/>
</dbReference>
<evidence type="ECO:0000259" key="3">
    <source>
        <dbReference type="Pfam" id="PF22124"/>
    </source>
</evidence>
<feature type="domain" description="Glycosyl hydrolase family 95 N-terminal" evidence="1">
    <location>
        <begin position="3"/>
        <end position="241"/>
    </location>
</feature>
<dbReference type="SUPFAM" id="SSF48208">
    <property type="entry name" value="Six-hairpin glycosidases"/>
    <property type="match status" value="1"/>
</dbReference>
<dbReference type="Pfam" id="PF14498">
    <property type="entry name" value="Glyco_hyd_65N_2"/>
    <property type="match status" value="1"/>
</dbReference>
<comment type="caution">
    <text evidence="4">The sequence shown here is derived from an EMBL/GenBank/DDBJ whole genome shotgun (WGS) entry which is preliminary data.</text>
</comment>
<sequence>MKLFYAEPASKWEETLPIGNGSLGAMIWGSIKRECLGLNEESLWSGYRHDKNNHNAFPYLEQCRRLVEREEYVQAEELIRSHMLGEYNESYLPLGNLYMDFDHEGETSDYNRVLNLDQSVSNVSYKVNGASYSREYFASYPAKALFIKLDCDKKAINTLISFESQVPFKAEYEKDGIKISGKCPEHVDPSYIDYSKNPVIQGEKGMEFHAGLHLLSCDGEVSGEKEGLRITGASTVILALYAVKEPAFDHLAAYETLKEQHISDYKSIYDKAELYLGEQLEIPTNERLKRLRDGEKDNALYSLYFQYGRYLLISSSREGSLPANLQGIWSWQLRAPWSCNWTTNINAQMNYWLAQSCNLQECLEPYFEFVKRICEEGKKTAKVHYQCRGFVHHHNADYWCNTNPVGMAHGEKEGEPESVTWSMWPMGGAWLTNELFKHYEYNPDRKFLEETVYPILKEAALFLVDWLYLYNDQYVTCPSTSPENKYKVPGSEDSTVAVAMSTAMDLEIIREVFGNFEKTCEILGIDDEVLPEIAERLSKLTPFKIGSKGQLLEWHKEFEEPEPGHRHVSHLYGLFPSELFEGDEELTEACKTSLLLRLANGGGYTGWSCAWIINLFAALEDSGHAYEYLKTLLTRSSYDNLWCAHPPFQIDGNFGGTAGIANMLVQERGGKVKILPALPAEFENGYVRGLRIKNGKTVDIKWSNGKLEDYKIY</sequence>
<reference evidence="4 5" key="1">
    <citation type="submission" date="2018-02" db="EMBL/GenBank/DDBJ databases">
        <title>Genomic Encyclopedia of Archaeal and Bacterial Type Strains, Phase II (KMG-II): from individual species to whole genera.</title>
        <authorList>
            <person name="Goeker M."/>
        </authorList>
    </citation>
    <scope>NUCLEOTIDE SEQUENCE [LARGE SCALE GENOMIC DNA]</scope>
    <source>
        <strain evidence="4 5">DSM 3808</strain>
    </source>
</reference>
<dbReference type="GO" id="GO:0004560">
    <property type="term" value="F:alpha-L-fucosidase activity"/>
    <property type="evidence" value="ECO:0007669"/>
    <property type="project" value="InterPro"/>
</dbReference>
<evidence type="ECO:0000313" key="5">
    <source>
        <dbReference type="Proteomes" id="UP000237749"/>
    </source>
</evidence>
<dbReference type="Pfam" id="PF22124">
    <property type="entry name" value="Glyco_hydro_95_cat"/>
    <property type="match status" value="1"/>
</dbReference>
<proteinExistence type="predicted"/>
<accession>A0A2S6HN54</accession>
<feature type="domain" description="Alpha fucosidase A-like C-terminal" evidence="2">
    <location>
        <begin position="668"/>
        <end position="712"/>
    </location>
</feature>
<protein>
    <submittedName>
        <fullName evidence="4">Alpha-L-fucosidase 2</fullName>
    </submittedName>
</protein>
<dbReference type="InterPro" id="IPR054363">
    <property type="entry name" value="GH95_cat"/>
</dbReference>
<dbReference type="Pfam" id="PF21307">
    <property type="entry name" value="Glyco_hydro_95_C"/>
    <property type="match status" value="1"/>
</dbReference>
<dbReference type="EMBL" id="PTJA01000012">
    <property type="protein sequence ID" value="PPK78942.1"/>
    <property type="molecule type" value="Genomic_DNA"/>
</dbReference>
<keyword evidence="5" id="KW-1185">Reference proteome</keyword>
<dbReference type="AlphaFoldDB" id="A0A2S6HN54"/>
<dbReference type="PIRSF" id="PIRSF007663">
    <property type="entry name" value="UCP007663"/>
    <property type="match status" value="1"/>
</dbReference>
<organism evidence="4 5">
    <name type="scientific">Lacrimispora xylanisolvens</name>
    <dbReference type="NCBI Taxonomy" id="384636"/>
    <lineage>
        <taxon>Bacteria</taxon>
        <taxon>Bacillati</taxon>
        <taxon>Bacillota</taxon>
        <taxon>Clostridia</taxon>
        <taxon>Lachnospirales</taxon>
        <taxon>Lachnospiraceae</taxon>
        <taxon>Lacrimispora</taxon>
    </lineage>
</organism>
<dbReference type="GO" id="GO:0005975">
    <property type="term" value="P:carbohydrate metabolic process"/>
    <property type="evidence" value="ECO:0007669"/>
    <property type="project" value="InterPro"/>
</dbReference>
<evidence type="ECO:0000259" key="2">
    <source>
        <dbReference type="Pfam" id="PF21307"/>
    </source>
</evidence>
<dbReference type="InterPro" id="IPR027414">
    <property type="entry name" value="GH95_N_dom"/>
</dbReference>
<name>A0A2S6HN54_9FIRM</name>
<dbReference type="Gene3D" id="1.50.10.10">
    <property type="match status" value="1"/>
</dbReference>
<gene>
    <name evidence="4" type="ORF">BXY41_112101</name>
</gene>
<evidence type="ECO:0000313" key="4">
    <source>
        <dbReference type="EMBL" id="PPK78942.1"/>
    </source>
</evidence>
<dbReference type="PANTHER" id="PTHR31084">
    <property type="entry name" value="ALPHA-L-FUCOSIDASE 2"/>
    <property type="match status" value="1"/>
</dbReference>
<dbReference type="PANTHER" id="PTHR31084:SF0">
    <property type="entry name" value="ALPHA-L-FUCOSIDASE 2"/>
    <property type="match status" value="1"/>
</dbReference>
<dbReference type="RefSeq" id="WP_104438639.1">
    <property type="nucleotide sequence ID" value="NZ_PTJA01000012.1"/>
</dbReference>
<evidence type="ECO:0000259" key="1">
    <source>
        <dbReference type="Pfam" id="PF14498"/>
    </source>
</evidence>
<dbReference type="OrthoDB" id="9802600at2"/>
<feature type="domain" description="Glycosyl hydrolase family 95 catalytic" evidence="3">
    <location>
        <begin position="254"/>
        <end position="664"/>
    </location>
</feature>
<dbReference type="InterPro" id="IPR008928">
    <property type="entry name" value="6-hairpin_glycosidase_sf"/>
</dbReference>
<dbReference type="InterPro" id="IPR012341">
    <property type="entry name" value="6hp_glycosidase-like_sf"/>
</dbReference>
<dbReference type="InterPro" id="IPR049053">
    <property type="entry name" value="AFCA-like_C"/>
</dbReference>